<name>A0A5B7JC62_PORTR</name>
<sequence length="49" mass="5417">MSTGKDLPKPRPLIYVCWPFILSHPGKTSYLISPSRSLSALLSFTLPIS</sequence>
<dbReference type="Proteomes" id="UP000324222">
    <property type="component" value="Unassembled WGS sequence"/>
</dbReference>
<reference evidence="1 2" key="1">
    <citation type="submission" date="2019-05" db="EMBL/GenBank/DDBJ databases">
        <title>Another draft genome of Portunus trituberculatus and its Hox gene families provides insights of decapod evolution.</title>
        <authorList>
            <person name="Jeong J.-H."/>
            <person name="Song I."/>
            <person name="Kim S."/>
            <person name="Choi T."/>
            <person name="Kim D."/>
            <person name="Ryu S."/>
            <person name="Kim W."/>
        </authorList>
    </citation>
    <scope>NUCLEOTIDE SEQUENCE [LARGE SCALE GENOMIC DNA]</scope>
    <source>
        <tissue evidence="1">Muscle</tissue>
    </source>
</reference>
<protein>
    <submittedName>
        <fullName evidence="1">Uncharacterized protein</fullName>
    </submittedName>
</protein>
<evidence type="ECO:0000313" key="1">
    <source>
        <dbReference type="EMBL" id="MPC94330.1"/>
    </source>
</evidence>
<gene>
    <name evidence="1" type="ORF">E2C01_089494</name>
</gene>
<dbReference type="AlphaFoldDB" id="A0A5B7JC62"/>
<comment type="caution">
    <text evidence="1">The sequence shown here is derived from an EMBL/GenBank/DDBJ whole genome shotgun (WGS) entry which is preliminary data.</text>
</comment>
<dbReference type="EMBL" id="VSRR010098097">
    <property type="protein sequence ID" value="MPC94330.1"/>
    <property type="molecule type" value="Genomic_DNA"/>
</dbReference>
<evidence type="ECO:0000313" key="2">
    <source>
        <dbReference type="Proteomes" id="UP000324222"/>
    </source>
</evidence>
<proteinExistence type="predicted"/>
<accession>A0A5B7JC62</accession>
<organism evidence="1 2">
    <name type="scientific">Portunus trituberculatus</name>
    <name type="common">Swimming crab</name>
    <name type="synonym">Neptunus trituberculatus</name>
    <dbReference type="NCBI Taxonomy" id="210409"/>
    <lineage>
        <taxon>Eukaryota</taxon>
        <taxon>Metazoa</taxon>
        <taxon>Ecdysozoa</taxon>
        <taxon>Arthropoda</taxon>
        <taxon>Crustacea</taxon>
        <taxon>Multicrustacea</taxon>
        <taxon>Malacostraca</taxon>
        <taxon>Eumalacostraca</taxon>
        <taxon>Eucarida</taxon>
        <taxon>Decapoda</taxon>
        <taxon>Pleocyemata</taxon>
        <taxon>Brachyura</taxon>
        <taxon>Eubrachyura</taxon>
        <taxon>Portunoidea</taxon>
        <taxon>Portunidae</taxon>
        <taxon>Portuninae</taxon>
        <taxon>Portunus</taxon>
    </lineage>
</organism>
<keyword evidence="2" id="KW-1185">Reference proteome</keyword>